<feature type="transmembrane region" description="Helical" evidence="6">
    <location>
        <begin position="135"/>
        <end position="153"/>
    </location>
</feature>
<reference evidence="7 8" key="1">
    <citation type="submission" date="2019-02" db="EMBL/GenBank/DDBJ databases">
        <title>Deep-cultivation of Planctomycetes and their phenomic and genomic characterization uncovers novel biology.</title>
        <authorList>
            <person name="Wiegand S."/>
            <person name="Jogler M."/>
            <person name="Boedeker C."/>
            <person name="Pinto D."/>
            <person name="Vollmers J."/>
            <person name="Rivas-Marin E."/>
            <person name="Kohn T."/>
            <person name="Peeters S.H."/>
            <person name="Heuer A."/>
            <person name="Rast P."/>
            <person name="Oberbeckmann S."/>
            <person name="Bunk B."/>
            <person name="Jeske O."/>
            <person name="Meyerdierks A."/>
            <person name="Storesund J.E."/>
            <person name="Kallscheuer N."/>
            <person name="Luecker S."/>
            <person name="Lage O.M."/>
            <person name="Pohl T."/>
            <person name="Merkel B.J."/>
            <person name="Hornburger P."/>
            <person name="Mueller R.-W."/>
            <person name="Bruemmer F."/>
            <person name="Labrenz M."/>
            <person name="Spormann A.M."/>
            <person name="Op Den Camp H."/>
            <person name="Overmann J."/>
            <person name="Amann R."/>
            <person name="Jetten M.S.M."/>
            <person name="Mascher T."/>
            <person name="Medema M.H."/>
            <person name="Devos D.P."/>
            <person name="Kaster A.-K."/>
            <person name="Ovreas L."/>
            <person name="Rohde M."/>
            <person name="Galperin M.Y."/>
            <person name="Jogler C."/>
        </authorList>
    </citation>
    <scope>NUCLEOTIDE SEQUENCE [LARGE SCALE GENOMIC DNA]</scope>
    <source>
        <strain evidence="7 8">Pla111</strain>
    </source>
</reference>
<dbReference type="InterPro" id="IPR050833">
    <property type="entry name" value="Poly_Biosynth_Transport"/>
</dbReference>
<evidence type="ECO:0000256" key="6">
    <source>
        <dbReference type="SAM" id="Phobius"/>
    </source>
</evidence>
<feature type="transmembrane region" description="Helical" evidence="6">
    <location>
        <begin position="361"/>
        <end position="384"/>
    </location>
</feature>
<feature type="transmembrane region" description="Helical" evidence="6">
    <location>
        <begin position="448"/>
        <end position="473"/>
    </location>
</feature>
<proteinExistence type="predicted"/>
<feature type="transmembrane region" description="Helical" evidence="6">
    <location>
        <begin position="61"/>
        <end position="85"/>
    </location>
</feature>
<evidence type="ECO:0000256" key="2">
    <source>
        <dbReference type="ARBA" id="ARBA00022475"/>
    </source>
</evidence>
<dbReference type="OrthoDB" id="256720at2"/>
<feature type="transmembrane region" description="Helical" evidence="6">
    <location>
        <begin position="391"/>
        <end position="409"/>
    </location>
</feature>
<comment type="caution">
    <text evidence="7">The sequence shown here is derived from an EMBL/GenBank/DDBJ whole genome shotgun (WGS) entry which is preliminary data.</text>
</comment>
<dbReference type="AlphaFoldDB" id="A0A5C5WDI6"/>
<dbReference type="RefSeq" id="WP_146571050.1">
    <property type="nucleotide sequence ID" value="NZ_SJPH01000001.1"/>
</dbReference>
<sequence>MTNVNTKRVSKRREGGLRPETLASSLMVVLVVNALQRSVGLGRSLLFGRWLEPAELGHWEMALGFLMLAAPLAVLGLPGSFGRYLERYRQQGRLGLFLRRTASWTFVLAASVLALMSWRSDAIATLVFGDPRQAALAEVVVACLAIVITHHFLEAVFAGLRMFRVVSAMHFTQSMMFALVSLALLAWWRDAAVSVVIGYGLACLISILGVSLWTFARIERQPDSGEWLAHHEFWPPLMRFAIWVWVTNLLTNVFSIVDRYMILHCGGFGAEQALTQVGNYHSSHMVPVLLVSVANLMVGAMTPHLSHDWESGRREAVSERLNLGLKLLSVVMLVAGVGVLLLCPLLFHYVFQDKYAAGLEVLPWTLAGCVWFSLLLVAQTYVWCAERSRRAALPLLLGIAVNVGLNLALLPVLGLLGALVATALATLMALLAQLEVNRRIGMRVQRNAVLISLTPGLLVLGAAPAAIGAIALVTLTTSRGWVLNAHEREVLLRTLRDRLPHRRLAEPTPT</sequence>
<keyword evidence="8" id="KW-1185">Reference proteome</keyword>
<keyword evidence="5 6" id="KW-0472">Membrane</keyword>
<feature type="transmembrane region" description="Helical" evidence="6">
    <location>
        <begin position="21"/>
        <end position="41"/>
    </location>
</feature>
<keyword evidence="2" id="KW-1003">Cell membrane</keyword>
<evidence type="ECO:0000313" key="7">
    <source>
        <dbReference type="EMBL" id="TWT48754.1"/>
    </source>
</evidence>
<accession>A0A5C5WDI6</accession>
<feature type="transmembrane region" description="Helical" evidence="6">
    <location>
        <begin position="415"/>
        <end position="436"/>
    </location>
</feature>
<dbReference type="EMBL" id="SJPH01000001">
    <property type="protein sequence ID" value="TWT48754.1"/>
    <property type="molecule type" value="Genomic_DNA"/>
</dbReference>
<keyword evidence="4 6" id="KW-1133">Transmembrane helix</keyword>
<comment type="subcellular location">
    <subcellularLocation>
        <location evidence="1">Cell membrane</location>
        <topology evidence="1">Multi-pass membrane protein</topology>
    </subcellularLocation>
</comment>
<feature type="transmembrane region" description="Helical" evidence="6">
    <location>
        <begin position="327"/>
        <end position="349"/>
    </location>
</feature>
<gene>
    <name evidence="7" type="ORF">Pla111_05290</name>
</gene>
<feature type="transmembrane region" description="Helical" evidence="6">
    <location>
        <begin position="194"/>
        <end position="216"/>
    </location>
</feature>
<organism evidence="7 8">
    <name type="scientific">Botrimarina hoheduenensis</name>
    <dbReference type="NCBI Taxonomy" id="2528000"/>
    <lineage>
        <taxon>Bacteria</taxon>
        <taxon>Pseudomonadati</taxon>
        <taxon>Planctomycetota</taxon>
        <taxon>Planctomycetia</taxon>
        <taxon>Pirellulales</taxon>
        <taxon>Lacipirellulaceae</taxon>
        <taxon>Botrimarina</taxon>
    </lineage>
</organism>
<name>A0A5C5WDI6_9BACT</name>
<evidence type="ECO:0000256" key="1">
    <source>
        <dbReference type="ARBA" id="ARBA00004651"/>
    </source>
</evidence>
<dbReference type="PANTHER" id="PTHR30250:SF11">
    <property type="entry name" value="O-ANTIGEN TRANSPORTER-RELATED"/>
    <property type="match status" value="1"/>
</dbReference>
<feature type="transmembrane region" description="Helical" evidence="6">
    <location>
        <begin position="237"/>
        <end position="257"/>
    </location>
</feature>
<evidence type="ECO:0000313" key="8">
    <source>
        <dbReference type="Proteomes" id="UP000318995"/>
    </source>
</evidence>
<keyword evidence="3 6" id="KW-0812">Transmembrane</keyword>
<dbReference type="InterPro" id="IPR002797">
    <property type="entry name" value="Polysacc_synth"/>
</dbReference>
<feature type="transmembrane region" description="Helical" evidence="6">
    <location>
        <begin position="285"/>
        <end position="306"/>
    </location>
</feature>
<evidence type="ECO:0000256" key="4">
    <source>
        <dbReference type="ARBA" id="ARBA00022989"/>
    </source>
</evidence>
<evidence type="ECO:0000256" key="3">
    <source>
        <dbReference type="ARBA" id="ARBA00022692"/>
    </source>
</evidence>
<dbReference type="Pfam" id="PF01943">
    <property type="entry name" value="Polysacc_synt"/>
    <property type="match status" value="1"/>
</dbReference>
<feature type="transmembrane region" description="Helical" evidence="6">
    <location>
        <begin position="97"/>
        <end position="115"/>
    </location>
</feature>
<protein>
    <submittedName>
        <fullName evidence="7">MurJ-like flippase</fullName>
    </submittedName>
</protein>
<evidence type="ECO:0000256" key="5">
    <source>
        <dbReference type="ARBA" id="ARBA00023136"/>
    </source>
</evidence>
<dbReference type="GO" id="GO:0005886">
    <property type="term" value="C:plasma membrane"/>
    <property type="evidence" value="ECO:0007669"/>
    <property type="project" value="UniProtKB-SubCell"/>
</dbReference>
<feature type="transmembrane region" description="Helical" evidence="6">
    <location>
        <begin position="165"/>
        <end position="188"/>
    </location>
</feature>
<dbReference type="Proteomes" id="UP000318995">
    <property type="component" value="Unassembled WGS sequence"/>
</dbReference>
<dbReference type="PANTHER" id="PTHR30250">
    <property type="entry name" value="PST FAMILY PREDICTED COLANIC ACID TRANSPORTER"/>
    <property type="match status" value="1"/>
</dbReference>